<keyword evidence="5" id="KW-0408">Iron</keyword>
<dbReference type="PANTHER" id="PTHR43756:SF5">
    <property type="entry name" value="CHOLINE MONOOXYGENASE, CHLOROPLASTIC"/>
    <property type="match status" value="1"/>
</dbReference>
<feature type="region of interest" description="Disordered" evidence="8">
    <location>
        <begin position="269"/>
        <end position="296"/>
    </location>
</feature>
<dbReference type="KEGG" id="mfre:EXE63_12435"/>
<evidence type="ECO:0000256" key="3">
    <source>
        <dbReference type="ARBA" id="ARBA00022723"/>
    </source>
</evidence>
<proteinExistence type="predicted"/>
<sequence>MNVITSPVKSTDEELTRRALRHALDGTTDMADRELKVPLHYYRDPKITEIEESQILRRVPLAIVPSAQIPERNDYVVRTVLGDSLLVTRDRAGKSHVLLNYCRHRGAMPACGAGNAARFVCPYHAWTYKNTGELFMVPGKSGFDSMDVKDYGLVELPSEERYGFIWAVLTADATIDLDAHLGPLKDELALWDYRSYGYHTEREFSSEVSWKGALEAFAEGYHFPFVHGESLIGQNTLPNTGVYDEFGKHHRIGFPFSWIKNLATGATGKADTGASGATGEADTGASGATGKTGVDPAASLDPSANMGVIYWVYPNLILGNSPVGVEIIDILPEGDPTRCTVRHSWMGRIPATDDDMRALYDTVYEGVHAAVRDEDFAMLPQCGQGVRHGQHDHMVIGRNEIAVQHMIKVFAQELGVALG</sequence>
<evidence type="ECO:0000256" key="4">
    <source>
        <dbReference type="ARBA" id="ARBA00023002"/>
    </source>
</evidence>
<evidence type="ECO:0000256" key="1">
    <source>
        <dbReference type="ARBA" id="ARBA00001962"/>
    </source>
</evidence>
<keyword evidence="11" id="KW-1185">Reference proteome</keyword>
<evidence type="ECO:0000256" key="6">
    <source>
        <dbReference type="ARBA" id="ARBA00023014"/>
    </source>
</evidence>
<keyword evidence="3" id="KW-0479">Metal-binding</keyword>
<evidence type="ECO:0000313" key="10">
    <source>
        <dbReference type="EMBL" id="QIV85272.1"/>
    </source>
</evidence>
<protein>
    <submittedName>
        <fullName evidence="10">Aromatic ring-hydroxylating dioxygenase subunit alpha</fullName>
    </submittedName>
</protein>
<evidence type="ECO:0000259" key="9">
    <source>
        <dbReference type="PROSITE" id="PS51296"/>
    </source>
</evidence>
<feature type="compositionally biased region" description="Low complexity" evidence="8">
    <location>
        <begin position="269"/>
        <end position="279"/>
    </location>
</feature>
<dbReference type="EMBL" id="CP038799">
    <property type="protein sequence ID" value="QIV85272.1"/>
    <property type="molecule type" value="Genomic_DNA"/>
</dbReference>
<reference evidence="10 11" key="1">
    <citation type="submission" date="2019-04" db="EMBL/GenBank/DDBJ databases">
        <title>Draft, Whole-Genome Sequence of the Anthracene-degrading Mycobacterium frederiksbergense LB501T, Isolated from a Polycyclic Aromatic Hydrocarbon (PAH)-Contaminated Soil.</title>
        <authorList>
            <person name="Augelletti F."/>
        </authorList>
    </citation>
    <scope>NUCLEOTIDE SEQUENCE [LARGE SCALE GENOMIC DNA]</scope>
    <source>
        <strain evidence="10 11">LB 501T</strain>
    </source>
</reference>
<dbReference type="PANTHER" id="PTHR43756">
    <property type="entry name" value="CHOLINE MONOOXYGENASE, CHLOROPLASTIC"/>
    <property type="match status" value="1"/>
</dbReference>
<keyword evidence="7" id="KW-0520">NAD</keyword>
<dbReference type="PROSITE" id="PS51296">
    <property type="entry name" value="RIESKE"/>
    <property type="match status" value="1"/>
</dbReference>
<dbReference type="Proteomes" id="UP000501849">
    <property type="component" value="Chromosome"/>
</dbReference>
<dbReference type="InterPro" id="IPR015879">
    <property type="entry name" value="Ring_hydroxy_dOase_asu_C_dom"/>
</dbReference>
<organism evidence="10 11">
    <name type="scientific">Mycolicibacterium frederiksbergense</name>
    <dbReference type="NCBI Taxonomy" id="117567"/>
    <lineage>
        <taxon>Bacteria</taxon>
        <taxon>Bacillati</taxon>
        <taxon>Actinomycetota</taxon>
        <taxon>Actinomycetes</taxon>
        <taxon>Mycobacteriales</taxon>
        <taxon>Mycobacteriaceae</taxon>
        <taxon>Mycolicibacterium</taxon>
    </lineage>
</organism>
<comment type="cofactor">
    <cofactor evidence="1">
        <name>Fe cation</name>
        <dbReference type="ChEBI" id="CHEBI:24875"/>
    </cofactor>
</comment>
<evidence type="ECO:0000256" key="7">
    <source>
        <dbReference type="ARBA" id="ARBA00023027"/>
    </source>
</evidence>
<dbReference type="RefSeq" id="WP_168145547.1">
    <property type="nucleotide sequence ID" value="NZ_CP038799.1"/>
</dbReference>
<dbReference type="AlphaFoldDB" id="A0A6H0SCA7"/>
<keyword evidence="6" id="KW-0411">Iron-sulfur</keyword>
<dbReference type="GO" id="GO:0004497">
    <property type="term" value="F:monooxygenase activity"/>
    <property type="evidence" value="ECO:0007669"/>
    <property type="project" value="UniProtKB-ARBA"/>
</dbReference>
<dbReference type="InterPro" id="IPR036922">
    <property type="entry name" value="Rieske_2Fe-2S_sf"/>
</dbReference>
<keyword evidence="2" id="KW-0001">2Fe-2S</keyword>
<evidence type="ECO:0000256" key="5">
    <source>
        <dbReference type="ARBA" id="ARBA00023004"/>
    </source>
</evidence>
<dbReference type="GO" id="GO:0051537">
    <property type="term" value="F:2 iron, 2 sulfur cluster binding"/>
    <property type="evidence" value="ECO:0007669"/>
    <property type="project" value="UniProtKB-KW"/>
</dbReference>
<dbReference type="CDD" id="cd03469">
    <property type="entry name" value="Rieske_RO_Alpha_N"/>
    <property type="match status" value="1"/>
</dbReference>
<dbReference type="Gene3D" id="3.90.380.10">
    <property type="entry name" value="Naphthalene 1,2-dioxygenase Alpha Subunit, Chain A, domain 1"/>
    <property type="match status" value="1"/>
</dbReference>
<dbReference type="SUPFAM" id="SSF50022">
    <property type="entry name" value="ISP domain"/>
    <property type="match status" value="1"/>
</dbReference>
<accession>A0A6H0SCA7</accession>
<gene>
    <name evidence="10" type="ORF">EXE63_12435</name>
</gene>
<keyword evidence="10" id="KW-0223">Dioxygenase</keyword>
<dbReference type="GO" id="GO:0051213">
    <property type="term" value="F:dioxygenase activity"/>
    <property type="evidence" value="ECO:0007669"/>
    <property type="project" value="UniProtKB-KW"/>
</dbReference>
<keyword evidence="4" id="KW-0560">Oxidoreductase</keyword>
<dbReference type="GO" id="GO:0005506">
    <property type="term" value="F:iron ion binding"/>
    <property type="evidence" value="ECO:0007669"/>
    <property type="project" value="InterPro"/>
</dbReference>
<evidence type="ECO:0000256" key="8">
    <source>
        <dbReference type="SAM" id="MobiDB-lite"/>
    </source>
</evidence>
<evidence type="ECO:0000313" key="11">
    <source>
        <dbReference type="Proteomes" id="UP000501849"/>
    </source>
</evidence>
<name>A0A6H0SCA7_9MYCO</name>
<dbReference type="SUPFAM" id="SSF55961">
    <property type="entry name" value="Bet v1-like"/>
    <property type="match status" value="1"/>
</dbReference>
<dbReference type="GO" id="GO:0016705">
    <property type="term" value="F:oxidoreductase activity, acting on paired donors, with incorporation or reduction of molecular oxygen"/>
    <property type="evidence" value="ECO:0007669"/>
    <property type="project" value="UniProtKB-ARBA"/>
</dbReference>
<dbReference type="Gene3D" id="2.102.10.10">
    <property type="entry name" value="Rieske [2Fe-2S] iron-sulphur domain"/>
    <property type="match status" value="1"/>
</dbReference>
<dbReference type="InterPro" id="IPR015881">
    <property type="entry name" value="ARHD_Rieske_2Fe_2S"/>
</dbReference>
<dbReference type="PROSITE" id="PS00570">
    <property type="entry name" value="RING_HYDROXYL_ALPHA"/>
    <property type="match status" value="1"/>
</dbReference>
<dbReference type="Pfam" id="PF00848">
    <property type="entry name" value="Ring_hydroxyl_A"/>
    <property type="match status" value="1"/>
</dbReference>
<evidence type="ECO:0000256" key="2">
    <source>
        <dbReference type="ARBA" id="ARBA00022714"/>
    </source>
</evidence>
<dbReference type="InterPro" id="IPR017941">
    <property type="entry name" value="Rieske_2Fe-2S"/>
</dbReference>
<dbReference type="InterPro" id="IPR001663">
    <property type="entry name" value="Rng_hydr_dOase-A"/>
</dbReference>
<dbReference type="PRINTS" id="PR00090">
    <property type="entry name" value="RNGDIOXGNASE"/>
</dbReference>
<feature type="domain" description="Rieske" evidence="9">
    <location>
        <begin position="61"/>
        <end position="167"/>
    </location>
</feature>
<dbReference type="Pfam" id="PF00355">
    <property type="entry name" value="Rieske"/>
    <property type="match status" value="1"/>
</dbReference>